<dbReference type="Proteomes" id="UP001189429">
    <property type="component" value="Unassembled WGS sequence"/>
</dbReference>
<organism evidence="3 4">
    <name type="scientific">Prorocentrum cordatum</name>
    <dbReference type="NCBI Taxonomy" id="2364126"/>
    <lineage>
        <taxon>Eukaryota</taxon>
        <taxon>Sar</taxon>
        <taxon>Alveolata</taxon>
        <taxon>Dinophyceae</taxon>
        <taxon>Prorocentrales</taxon>
        <taxon>Prorocentraceae</taxon>
        <taxon>Prorocentrum</taxon>
    </lineage>
</organism>
<feature type="region of interest" description="Disordered" evidence="1">
    <location>
        <begin position="112"/>
        <end position="167"/>
    </location>
</feature>
<feature type="compositionally biased region" description="Gly residues" evidence="1">
    <location>
        <begin position="134"/>
        <end position="143"/>
    </location>
</feature>
<keyword evidence="2" id="KW-0472">Membrane</keyword>
<feature type="compositionally biased region" description="Low complexity" evidence="1">
    <location>
        <begin position="112"/>
        <end position="122"/>
    </location>
</feature>
<comment type="caution">
    <text evidence="3">The sequence shown here is derived from an EMBL/GenBank/DDBJ whole genome shotgun (WGS) entry which is preliminary data.</text>
</comment>
<feature type="transmembrane region" description="Helical" evidence="2">
    <location>
        <begin position="14"/>
        <end position="37"/>
    </location>
</feature>
<keyword evidence="4" id="KW-1185">Reference proteome</keyword>
<proteinExistence type="predicted"/>
<keyword evidence="2" id="KW-1133">Transmembrane helix</keyword>
<accession>A0ABN9TR95</accession>
<evidence type="ECO:0000313" key="3">
    <source>
        <dbReference type="EMBL" id="CAK0848488.1"/>
    </source>
</evidence>
<evidence type="ECO:0000256" key="1">
    <source>
        <dbReference type="SAM" id="MobiDB-lite"/>
    </source>
</evidence>
<dbReference type="EMBL" id="CAUYUJ010014983">
    <property type="protein sequence ID" value="CAK0848488.1"/>
    <property type="molecule type" value="Genomic_DNA"/>
</dbReference>
<sequence>MGVSSAELRPRSLLVARTMLVLAMLLMVLCIGVAAFFQGRRQIERALSKVFRGPTSSLEKVHRGAEQLGHLADASMRGTVSFARNVTEFSCRMSFLCARAGALRIERGGAAAAPLPRPAGGEALERRPRSQSRGAGGCQGGVRRGPVARRRTSRGVGGFQGDVRRGPVTRRLTSPTRAAAAMLIPLTSAAAAVAPCCPRAYRVASAPRPGLGRLPQPPRLACPPRAEAAGTPAPRDAGCALALLQLLAARASGQVASKLQADSDAAVAEDAAEAGSGDRVVLSAREPANSLVAVPCSGLVRYGRY</sequence>
<evidence type="ECO:0000313" key="4">
    <source>
        <dbReference type="Proteomes" id="UP001189429"/>
    </source>
</evidence>
<reference evidence="3" key="1">
    <citation type="submission" date="2023-10" db="EMBL/GenBank/DDBJ databases">
        <authorList>
            <person name="Chen Y."/>
            <person name="Shah S."/>
            <person name="Dougan E. K."/>
            <person name="Thang M."/>
            <person name="Chan C."/>
        </authorList>
    </citation>
    <scope>NUCLEOTIDE SEQUENCE [LARGE SCALE GENOMIC DNA]</scope>
</reference>
<gene>
    <name evidence="3" type="ORF">PCOR1329_LOCUS41416</name>
</gene>
<protein>
    <submittedName>
        <fullName evidence="3">Uncharacterized protein</fullName>
    </submittedName>
</protein>
<name>A0ABN9TR95_9DINO</name>
<evidence type="ECO:0000256" key="2">
    <source>
        <dbReference type="SAM" id="Phobius"/>
    </source>
</evidence>
<keyword evidence="2" id="KW-0812">Transmembrane</keyword>